<feature type="binding site" evidence="14">
    <location>
        <position position="292"/>
    </location>
    <ligand>
        <name>substrate</name>
    </ligand>
</feature>
<accession>A0A7Y9IVT7</accession>
<comment type="cofactor">
    <cofactor evidence="15">
        <name>thiamine diphosphate</name>
        <dbReference type="ChEBI" id="CHEBI:58937"/>
    </cofactor>
    <text evidence="15">Binds 1 thiamine pyrophosphate per subunit. During the reaction, the substrate forms a covalent intermediate with the cofactor.</text>
</comment>
<feature type="binding site" evidence="14">
    <location>
        <position position="415"/>
    </location>
    <ligand>
        <name>substrate</name>
    </ligand>
</feature>
<feature type="binding site" evidence="16">
    <location>
        <position position="216"/>
    </location>
    <ligand>
        <name>Mg(2+)</name>
        <dbReference type="ChEBI" id="CHEBI:18420"/>
    </ligand>
</feature>
<comment type="cofactor">
    <cofactor evidence="1">
        <name>Ca(2+)</name>
        <dbReference type="ChEBI" id="CHEBI:29108"/>
    </cofactor>
</comment>
<dbReference type="PROSITE" id="PS00802">
    <property type="entry name" value="TRANSKETOLASE_2"/>
    <property type="match status" value="1"/>
</dbReference>
<dbReference type="Gene3D" id="3.40.50.970">
    <property type="match status" value="2"/>
</dbReference>
<dbReference type="InterPro" id="IPR029061">
    <property type="entry name" value="THDP-binding"/>
</dbReference>
<feature type="binding site" evidence="16">
    <location>
        <position position="186"/>
    </location>
    <ligand>
        <name>Mg(2+)</name>
        <dbReference type="ChEBI" id="CHEBI:18420"/>
    </ligand>
</feature>
<proteinExistence type="inferred from homology"/>
<feature type="binding site" evidence="15">
    <location>
        <position position="187"/>
    </location>
    <ligand>
        <name>thiamine diphosphate</name>
        <dbReference type="ChEBI" id="CHEBI:58937"/>
    </ligand>
</feature>
<feature type="binding site" evidence="15">
    <location>
        <position position="469"/>
    </location>
    <ligand>
        <name>thiamine diphosphate</name>
        <dbReference type="ChEBI" id="CHEBI:58937"/>
    </ligand>
</feature>
<feature type="binding site" evidence="15">
    <location>
        <begin position="144"/>
        <end position="146"/>
    </location>
    <ligand>
        <name>thiamine diphosphate</name>
        <dbReference type="ChEBI" id="CHEBI:58937"/>
    </ligand>
</feature>
<comment type="catalytic activity">
    <reaction evidence="11">
        <text>D-sedoheptulose 7-phosphate + D-glyceraldehyde 3-phosphate = aldehydo-D-ribose 5-phosphate + D-xylulose 5-phosphate</text>
        <dbReference type="Rhea" id="RHEA:10508"/>
        <dbReference type="ChEBI" id="CHEBI:57483"/>
        <dbReference type="ChEBI" id="CHEBI:57737"/>
        <dbReference type="ChEBI" id="CHEBI:58273"/>
        <dbReference type="ChEBI" id="CHEBI:59776"/>
        <dbReference type="EC" id="2.2.1.1"/>
    </reaction>
</comment>
<dbReference type="InterPro" id="IPR033247">
    <property type="entry name" value="Transketolase_fam"/>
</dbReference>
<dbReference type="InterPro" id="IPR005478">
    <property type="entry name" value="Transketolase_bac-like"/>
</dbReference>
<dbReference type="Gene3D" id="3.40.50.920">
    <property type="match status" value="1"/>
</dbReference>
<evidence type="ECO:0000256" key="9">
    <source>
        <dbReference type="ARBA" id="ARBA00022842"/>
    </source>
</evidence>
<dbReference type="NCBIfam" id="TIGR00232">
    <property type="entry name" value="tktlase_bact"/>
    <property type="match status" value="1"/>
</dbReference>
<feature type="binding site" evidence="14">
    <location>
        <position position="43"/>
    </location>
    <ligand>
        <name>substrate</name>
    </ligand>
</feature>
<name>A0A7Y9IVT7_9BURK</name>
<dbReference type="SUPFAM" id="SSF52922">
    <property type="entry name" value="TK C-terminal domain-like"/>
    <property type="match status" value="1"/>
</dbReference>
<evidence type="ECO:0000256" key="12">
    <source>
        <dbReference type="NCBIfam" id="TIGR00232"/>
    </source>
</evidence>
<feature type="binding site" evidence="15">
    <location>
        <position position="216"/>
    </location>
    <ligand>
        <name>thiamine diphosphate</name>
        <dbReference type="ChEBI" id="CHEBI:58937"/>
    </ligand>
</feature>
<evidence type="ECO:0000256" key="10">
    <source>
        <dbReference type="ARBA" id="ARBA00023052"/>
    </source>
</evidence>
<feature type="domain" description="Transketolase-like pyrimidine-binding" evidence="18">
    <location>
        <begin position="385"/>
        <end position="557"/>
    </location>
</feature>
<dbReference type="GO" id="GO:0009052">
    <property type="term" value="P:pentose-phosphate shunt, non-oxidative branch"/>
    <property type="evidence" value="ECO:0007669"/>
    <property type="project" value="UniProtKB-ARBA"/>
</dbReference>
<comment type="similarity">
    <text evidence="3">Belongs to the transketolase family.</text>
</comment>
<evidence type="ECO:0000256" key="3">
    <source>
        <dbReference type="ARBA" id="ARBA00007131"/>
    </source>
</evidence>
<dbReference type="SUPFAM" id="SSF52518">
    <property type="entry name" value="Thiamin diphosphate-binding fold (THDP-binding)"/>
    <property type="match status" value="2"/>
</dbReference>
<dbReference type="PANTHER" id="PTHR43522">
    <property type="entry name" value="TRANSKETOLASE"/>
    <property type="match status" value="1"/>
</dbReference>
<dbReference type="InterPro" id="IPR020826">
    <property type="entry name" value="Transketolase_BS"/>
</dbReference>
<evidence type="ECO:0000256" key="11">
    <source>
        <dbReference type="ARBA" id="ARBA00049473"/>
    </source>
</evidence>
<feature type="site" description="Important for catalytic activity" evidence="17">
    <location>
        <position position="43"/>
    </location>
</feature>
<dbReference type="FunFam" id="3.40.50.970:FF:000004">
    <property type="entry name" value="Transketolase"/>
    <property type="match status" value="1"/>
</dbReference>
<organism evidence="19 20">
    <name type="scientific">Pigmentiphaga litoralis</name>
    <dbReference type="NCBI Taxonomy" id="516702"/>
    <lineage>
        <taxon>Bacteria</taxon>
        <taxon>Pseudomonadati</taxon>
        <taxon>Pseudomonadota</taxon>
        <taxon>Betaproteobacteria</taxon>
        <taxon>Burkholderiales</taxon>
        <taxon>Alcaligenaceae</taxon>
        <taxon>Pigmentiphaga</taxon>
    </lineage>
</organism>
<dbReference type="FunFam" id="3.40.50.970:FF:000003">
    <property type="entry name" value="Transketolase"/>
    <property type="match status" value="1"/>
</dbReference>
<evidence type="ECO:0000256" key="2">
    <source>
        <dbReference type="ARBA" id="ARBA00001941"/>
    </source>
</evidence>
<keyword evidence="7 16" id="KW-0479">Metal-binding</keyword>
<sequence length="703" mass="75726">MGTSPALASTIPSGAAPSGTDTLAINTIRTLAMDAVQQANSGHPGTPMALAPVGYTLWRDFLRFHPEQPDWPNRDRFVLSVGHASMLLYGLLHLSGVGEIDAEGERTGRPAVSLDDIKQFRQMDSRTPGHPEYRMTTGVETTTGPLGQGCANSVGMAMAACWLGDRFNGGGDTPLFDYDVYVLCGDGDMMEGISGEAASMAGHLKLANLCWLYDNNTISIEGHTELAFSENVAERFRGYGWNTLHVADANDTAAIAAALQTFKDTTDRPTLIVVDSVIGYGSPNKHNTAAAHGEPLGAEEIKLTKRAYGWPEDANFRVPDDVRDHLRDLMIARVAPDFEAWEAALAKAQEAEPEKIDELHRMRRGKMPDGWDDAVPTFDADAKGIASRDAGGKVLNAFAAKVPWLLGGAADLAPSTKTKLNFEGAGSFSAQDYAGRNVHFGIREHAMGAIANGMALCYLRPYTATFMVFSDYMKPPLRLAAIMELPVVFVFTHDSIGVGEDGPTHQPIEQLAQLRGIPGMTTLRPADANETAEAWKVALSQSDRPSSIVLSRQALPTVDRSKYAPASGLAKGAYVLADAEGGAPEVILVGTGSEVSLCLQAYEALKQDGVRARVVSMPSWELFELQDEAYRNEVLPPDQLARVAVEQAGPMGWDRYVGMKGAKLVMNSFGASAPIGKLQAKYGFTVDNLVKLAREQIALRRSE</sequence>
<keyword evidence="20" id="KW-1185">Reference proteome</keyword>
<dbReference type="Pfam" id="PF02779">
    <property type="entry name" value="Transket_pyr"/>
    <property type="match status" value="1"/>
</dbReference>
<keyword evidence="8" id="KW-0106">Calcium</keyword>
<reference evidence="19 20" key="1">
    <citation type="submission" date="2020-07" db="EMBL/GenBank/DDBJ databases">
        <title>Genomic Encyclopedia of Type Strains, Phase IV (KMG-V): Genome sequencing to study the core and pangenomes of soil and plant-associated prokaryotes.</title>
        <authorList>
            <person name="Whitman W."/>
        </authorList>
    </citation>
    <scope>NUCLEOTIDE SEQUENCE [LARGE SCALE GENOMIC DNA]</scope>
    <source>
        <strain evidence="19 20">SAS40</strain>
    </source>
</reference>
<feature type="binding site" evidence="14">
    <location>
        <position position="505"/>
    </location>
    <ligand>
        <name>substrate</name>
    </ligand>
</feature>
<dbReference type="InterPro" id="IPR055152">
    <property type="entry name" value="Transketolase-like_C_2"/>
</dbReference>
<dbReference type="Pfam" id="PF22613">
    <property type="entry name" value="Transketolase_C_1"/>
    <property type="match status" value="1"/>
</dbReference>
<dbReference type="SMART" id="SM00861">
    <property type="entry name" value="Transket_pyr"/>
    <property type="match status" value="1"/>
</dbReference>
<dbReference type="GO" id="GO:0005829">
    <property type="term" value="C:cytosol"/>
    <property type="evidence" value="ECO:0007669"/>
    <property type="project" value="TreeGrafter"/>
</dbReference>
<dbReference type="FunFam" id="3.40.50.920:FF:000003">
    <property type="entry name" value="Transketolase"/>
    <property type="match status" value="1"/>
</dbReference>
<dbReference type="EC" id="2.2.1.1" evidence="5 12"/>
<feature type="binding site" evidence="14">
    <location>
        <position position="501"/>
    </location>
    <ligand>
        <name>substrate</name>
    </ligand>
</feature>
<evidence type="ECO:0000256" key="1">
    <source>
        <dbReference type="ARBA" id="ARBA00001913"/>
    </source>
</evidence>
<comment type="caution">
    <text evidence="19">The sequence shown here is derived from an EMBL/GenBank/DDBJ whole genome shotgun (WGS) entry which is preliminary data.</text>
</comment>
<dbReference type="AlphaFoldDB" id="A0A7Y9IVT7"/>
<feature type="binding site" evidence="14">
    <location>
        <position position="552"/>
    </location>
    <ligand>
        <name>substrate</name>
    </ligand>
</feature>
<keyword evidence="10 15" id="KW-0786">Thiamine pyrophosphate</keyword>
<dbReference type="CDD" id="cd02012">
    <property type="entry name" value="TPP_TK"/>
    <property type="match status" value="1"/>
</dbReference>
<feature type="binding site" evidence="15">
    <location>
        <position position="292"/>
    </location>
    <ligand>
        <name>thiamine diphosphate</name>
        <dbReference type="ChEBI" id="CHEBI:58937"/>
    </ligand>
</feature>
<feature type="site" description="Important for catalytic activity" evidence="17">
    <location>
        <position position="292"/>
    </location>
</feature>
<dbReference type="EMBL" id="JACBYR010000001">
    <property type="protein sequence ID" value="NYE83997.1"/>
    <property type="molecule type" value="Genomic_DNA"/>
</dbReference>
<evidence type="ECO:0000256" key="15">
    <source>
        <dbReference type="PIRSR" id="PIRSR605478-3"/>
    </source>
</evidence>
<feature type="binding site" evidence="14">
    <location>
        <position position="493"/>
    </location>
    <ligand>
        <name>substrate</name>
    </ligand>
</feature>
<comment type="subunit">
    <text evidence="4">Homodimer.</text>
</comment>
<evidence type="ECO:0000259" key="18">
    <source>
        <dbReference type="SMART" id="SM00861"/>
    </source>
</evidence>
<protein>
    <recommendedName>
        <fullName evidence="5 12">Transketolase</fullName>
        <ecNumber evidence="5 12">2.2.1.1</ecNumber>
    </recommendedName>
</protein>
<dbReference type="InterPro" id="IPR005474">
    <property type="entry name" value="Transketolase_N"/>
</dbReference>
<evidence type="ECO:0000256" key="16">
    <source>
        <dbReference type="PIRSR" id="PIRSR605478-4"/>
    </source>
</evidence>
<feature type="active site" description="Proton donor" evidence="13">
    <location>
        <position position="444"/>
    </location>
</feature>
<evidence type="ECO:0000256" key="6">
    <source>
        <dbReference type="ARBA" id="ARBA00022679"/>
    </source>
</evidence>
<dbReference type="InterPro" id="IPR005475">
    <property type="entry name" value="Transketolase-like_Pyr-bd"/>
</dbReference>
<dbReference type="CDD" id="cd07033">
    <property type="entry name" value="TPP_PYR_DXS_TK_like"/>
    <property type="match status" value="1"/>
</dbReference>
<evidence type="ECO:0000256" key="7">
    <source>
        <dbReference type="ARBA" id="ARBA00022723"/>
    </source>
</evidence>
<dbReference type="RefSeq" id="WP_179587739.1">
    <property type="nucleotide sequence ID" value="NZ_JACBYR010000001.1"/>
</dbReference>
<dbReference type="Pfam" id="PF00456">
    <property type="entry name" value="Transketolase_N"/>
    <property type="match status" value="1"/>
</dbReference>
<feature type="binding site" evidence="15">
    <location>
        <position position="83"/>
    </location>
    <ligand>
        <name>thiamine diphosphate</name>
        <dbReference type="ChEBI" id="CHEBI:58937"/>
    </ligand>
</feature>
<evidence type="ECO:0000256" key="8">
    <source>
        <dbReference type="ARBA" id="ARBA00022837"/>
    </source>
</evidence>
<evidence type="ECO:0000256" key="13">
    <source>
        <dbReference type="PIRSR" id="PIRSR605478-1"/>
    </source>
</evidence>
<dbReference type="GO" id="GO:0004802">
    <property type="term" value="F:transketolase activity"/>
    <property type="evidence" value="ECO:0007669"/>
    <property type="project" value="UniProtKB-UniRule"/>
</dbReference>
<dbReference type="PANTHER" id="PTHR43522:SF2">
    <property type="entry name" value="TRANSKETOLASE 1-RELATED"/>
    <property type="match status" value="1"/>
</dbReference>
<gene>
    <name evidence="19" type="ORF">FHW18_003268</name>
</gene>
<keyword evidence="9 16" id="KW-0460">Magnesium</keyword>
<keyword evidence="6 19" id="KW-0808">Transferase</keyword>
<evidence type="ECO:0000313" key="20">
    <source>
        <dbReference type="Proteomes" id="UP000542125"/>
    </source>
</evidence>
<comment type="cofactor">
    <cofactor evidence="16">
        <name>Mg(2+)</name>
        <dbReference type="ChEBI" id="CHEBI:18420"/>
    </cofactor>
    <text evidence="16">Binds 1 Mg(2+) ion per subunit. Can also utilize other divalent metal cations, such as Ca(2+), Mn(2+) and Co(2+).</text>
</comment>
<feature type="binding site" evidence="16">
    <location>
        <position position="218"/>
    </location>
    <ligand>
        <name>Mg(2+)</name>
        <dbReference type="ChEBI" id="CHEBI:18420"/>
    </ligand>
</feature>
<comment type="cofactor">
    <cofactor evidence="2">
        <name>Co(2+)</name>
        <dbReference type="ChEBI" id="CHEBI:48828"/>
    </cofactor>
</comment>
<evidence type="ECO:0000256" key="17">
    <source>
        <dbReference type="PIRSR" id="PIRSR605478-5"/>
    </source>
</evidence>
<dbReference type="Proteomes" id="UP000542125">
    <property type="component" value="Unassembled WGS sequence"/>
</dbReference>
<evidence type="ECO:0000256" key="14">
    <source>
        <dbReference type="PIRSR" id="PIRSR605478-2"/>
    </source>
</evidence>
<dbReference type="InterPro" id="IPR009014">
    <property type="entry name" value="Transketo_C/PFOR_II"/>
</dbReference>
<dbReference type="GO" id="GO:0046872">
    <property type="term" value="F:metal ion binding"/>
    <property type="evidence" value="ECO:0007669"/>
    <property type="project" value="UniProtKB-KW"/>
</dbReference>
<evidence type="ECO:0000256" key="4">
    <source>
        <dbReference type="ARBA" id="ARBA00011738"/>
    </source>
</evidence>
<feature type="binding site" evidence="14">
    <location>
        <position position="388"/>
    </location>
    <ligand>
        <name>substrate</name>
    </ligand>
</feature>
<evidence type="ECO:0000313" key="19">
    <source>
        <dbReference type="EMBL" id="NYE83997.1"/>
    </source>
</evidence>
<evidence type="ECO:0000256" key="5">
    <source>
        <dbReference type="ARBA" id="ARBA00013152"/>
    </source>
</evidence>